<evidence type="ECO:0000259" key="9">
    <source>
        <dbReference type="PROSITE" id="PS50893"/>
    </source>
</evidence>
<dbReference type="FunFam" id="3.40.50.300:FF:000425">
    <property type="entry name" value="Probable ABC transporter, ATP-binding subunit"/>
    <property type="match status" value="1"/>
</dbReference>
<dbReference type="AlphaFoldDB" id="A0A9W6L8E1"/>
<keyword evidence="1" id="KW-0813">Transport</keyword>
<evidence type="ECO:0000256" key="2">
    <source>
        <dbReference type="ARBA" id="ARBA00022475"/>
    </source>
</evidence>
<evidence type="ECO:0000256" key="3">
    <source>
        <dbReference type="ARBA" id="ARBA00022496"/>
    </source>
</evidence>
<dbReference type="GO" id="GO:0016887">
    <property type="term" value="F:ATP hydrolysis activity"/>
    <property type="evidence" value="ECO:0007669"/>
    <property type="project" value="InterPro"/>
</dbReference>
<dbReference type="InterPro" id="IPR050093">
    <property type="entry name" value="ABC_SmlMolc_Importer"/>
</dbReference>
<dbReference type="InterPro" id="IPR015853">
    <property type="entry name" value="ABC_transpr_FbpC"/>
</dbReference>
<dbReference type="InterPro" id="IPR017871">
    <property type="entry name" value="ABC_transporter-like_CS"/>
</dbReference>
<gene>
    <name evidence="10" type="primary">modC</name>
    <name evidence="10" type="ORF">DAMNIGENAA_29950</name>
</gene>
<dbReference type="CDD" id="cd03259">
    <property type="entry name" value="ABC_Carb_Solutes_like"/>
    <property type="match status" value="1"/>
</dbReference>
<keyword evidence="2" id="KW-1003">Cell membrane</keyword>
<dbReference type="GO" id="GO:0015697">
    <property type="term" value="P:quaternary ammonium group transport"/>
    <property type="evidence" value="ECO:0007669"/>
    <property type="project" value="UniProtKB-ARBA"/>
</dbReference>
<evidence type="ECO:0000256" key="6">
    <source>
        <dbReference type="ARBA" id="ARBA00023004"/>
    </source>
</evidence>
<keyword evidence="11" id="KW-1185">Reference proteome</keyword>
<name>A0A9W6L8E1_9BACT</name>
<accession>A0A9W6L8E1</accession>
<evidence type="ECO:0000256" key="5">
    <source>
        <dbReference type="ARBA" id="ARBA00022840"/>
    </source>
</evidence>
<evidence type="ECO:0000256" key="4">
    <source>
        <dbReference type="ARBA" id="ARBA00022741"/>
    </source>
</evidence>
<keyword evidence="8" id="KW-0472">Membrane</keyword>
<dbReference type="SUPFAM" id="SSF52540">
    <property type="entry name" value="P-loop containing nucleoside triphosphate hydrolases"/>
    <property type="match status" value="1"/>
</dbReference>
<dbReference type="Proteomes" id="UP001144372">
    <property type="component" value="Unassembled WGS sequence"/>
</dbReference>
<keyword evidence="5" id="KW-0067">ATP-binding</keyword>
<dbReference type="InterPro" id="IPR027417">
    <property type="entry name" value="P-loop_NTPase"/>
</dbReference>
<dbReference type="EMBL" id="BSDR01000001">
    <property type="protein sequence ID" value="GLI35562.1"/>
    <property type="molecule type" value="Genomic_DNA"/>
</dbReference>
<dbReference type="RefSeq" id="WP_281795507.1">
    <property type="nucleotide sequence ID" value="NZ_BSDR01000001.1"/>
</dbReference>
<keyword evidence="4" id="KW-0547">Nucleotide-binding</keyword>
<dbReference type="PANTHER" id="PTHR42781">
    <property type="entry name" value="SPERMIDINE/PUTRESCINE IMPORT ATP-BINDING PROTEIN POTA"/>
    <property type="match status" value="1"/>
</dbReference>
<dbReference type="Pfam" id="PF00005">
    <property type="entry name" value="ABC_tran"/>
    <property type="match status" value="1"/>
</dbReference>
<dbReference type="Gene3D" id="3.40.50.300">
    <property type="entry name" value="P-loop containing nucleotide triphosphate hydrolases"/>
    <property type="match status" value="1"/>
</dbReference>
<evidence type="ECO:0000313" key="10">
    <source>
        <dbReference type="EMBL" id="GLI35562.1"/>
    </source>
</evidence>
<keyword evidence="7" id="KW-0406">Ion transport</keyword>
<keyword evidence="3" id="KW-0410">Iron transport</keyword>
<dbReference type="InterPro" id="IPR003593">
    <property type="entry name" value="AAA+_ATPase"/>
</dbReference>
<comment type="caution">
    <text evidence="10">The sequence shown here is derived from an EMBL/GenBank/DDBJ whole genome shotgun (WGS) entry which is preliminary data.</text>
</comment>
<keyword evidence="6" id="KW-0408">Iron</keyword>
<proteinExistence type="predicted"/>
<dbReference type="PROSITE" id="PS50893">
    <property type="entry name" value="ABC_TRANSPORTER_2"/>
    <property type="match status" value="1"/>
</dbReference>
<evidence type="ECO:0000256" key="8">
    <source>
        <dbReference type="ARBA" id="ARBA00023136"/>
    </source>
</evidence>
<feature type="domain" description="ABC transporter" evidence="9">
    <location>
        <begin position="2"/>
        <end position="237"/>
    </location>
</feature>
<dbReference type="GO" id="GO:0015408">
    <property type="term" value="F:ABC-type ferric iron transporter activity"/>
    <property type="evidence" value="ECO:0007669"/>
    <property type="project" value="InterPro"/>
</dbReference>
<dbReference type="PROSITE" id="PS00211">
    <property type="entry name" value="ABC_TRANSPORTER_1"/>
    <property type="match status" value="1"/>
</dbReference>
<evidence type="ECO:0000313" key="11">
    <source>
        <dbReference type="Proteomes" id="UP001144372"/>
    </source>
</evidence>
<dbReference type="PANTHER" id="PTHR42781:SF4">
    <property type="entry name" value="SPERMIDINE_PUTRESCINE IMPORT ATP-BINDING PROTEIN POTA"/>
    <property type="match status" value="1"/>
</dbReference>
<organism evidence="10 11">
    <name type="scientific">Desulforhabdus amnigena</name>
    <dbReference type="NCBI Taxonomy" id="40218"/>
    <lineage>
        <taxon>Bacteria</taxon>
        <taxon>Pseudomonadati</taxon>
        <taxon>Thermodesulfobacteriota</taxon>
        <taxon>Syntrophobacteria</taxon>
        <taxon>Syntrophobacterales</taxon>
        <taxon>Syntrophobacteraceae</taxon>
        <taxon>Desulforhabdus</taxon>
    </lineage>
</organism>
<reference evidence="10" key="1">
    <citation type="submission" date="2022-12" db="EMBL/GenBank/DDBJ databases">
        <title>Reference genome sequencing for broad-spectrum identification of bacterial and archaeal isolates by mass spectrometry.</title>
        <authorList>
            <person name="Sekiguchi Y."/>
            <person name="Tourlousse D.M."/>
        </authorList>
    </citation>
    <scope>NUCLEOTIDE SEQUENCE</scope>
    <source>
        <strain evidence="10">ASRB1</strain>
    </source>
</reference>
<sequence>MIDTSVLTARLFDRNPIPLEAEISCNAGEILALVGPSGSGKTTVLRSIAGLWKPRDGFIRCKDEIWLDTASKFHLPTHRRHVGMVFQNYALFPHMSVGQNIMMSLRHLPTALQRNKVADLLSSLHLEGLGDRKPWQLSGGQKQRVAIARALARDPKVLLLDEPFSAVDKVVRNQLYEELLELRRSLEVPILIVTHDFEEALLLADKVVVLHHGKTLQNGPPRQVFTKPESITVAALLGARNLLGGKVIEHRLQARKTIIDWDGTLLAVALREDLEKGKRVWWHVPPGELSIHPTGHECPWLNGNSVTGIIRQSTALSPLVRVMLQVDGRKEKVLCIETAHPSLRQSPPEPGQALTVNIPENAIQLMKHEE</sequence>
<protein>
    <submittedName>
        <fullName evidence="10">ABC transporter</fullName>
    </submittedName>
</protein>
<dbReference type="GO" id="GO:0016020">
    <property type="term" value="C:membrane"/>
    <property type="evidence" value="ECO:0007669"/>
    <property type="project" value="InterPro"/>
</dbReference>
<dbReference type="InterPro" id="IPR003439">
    <property type="entry name" value="ABC_transporter-like_ATP-bd"/>
</dbReference>
<dbReference type="SMART" id="SM00382">
    <property type="entry name" value="AAA"/>
    <property type="match status" value="1"/>
</dbReference>
<evidence type="ECO:0000256" key="7">
    <source>
        <dbReference type="ARBA" id="ARBA00023065"/>
    </source>
</evidence>
<evidence type="ECO:0000256" key="1">
    <source>
        <dbReference type="ARBA" id="ARBA00022448"/>
    </source>
</evidence>
<dbReference type="GO" id="GO:0005524">
    <property type="term" value="F:ATP binding"/>
    <property type="evidence" value="ECO:0007669"/>
    <property type="project" value="UniProtKB-KW"/>
</dbReference>
<dbReference type="SUPFAM" id="SSF50331">
    <property type="entry name" value="MOP-like"/>
    <property type="match status" value="1"/>
</dbReference>
<dbReference type="InterPro" id="IPR008995">
    <property type="entry name" value="Mo/tungstate-bd_C_term_dom"/>
</dbReference>